<dbReference type="PANTHER" id="PTHR16026">
    <property type="entry name" value="CARTILAGE ACIDIC PROTEIN 1"/>
    <property type="match status" value="1"/>
</dbReference>
<evidence type="ECO:0000259" key="4">
    <source>
        <dbReference type="Pfam" id="PF07593"/>
    </source>
</evidence>
<accession>A0A1T4ZTC2</accession>
<dbReference type="SMART" id="SM00191">
    <property type="entry name" value="Int_alpha"/>
    <property type="match status" value="4"/>
</dbReference>
<dbReference type="InterPro" id="IPR027039">
    <property type="entry name" value="Crtac1"/>
</dbReference>
<dbReference type="PANTHER" id="PTHR16026:SF0">
    <property type="entry name" value="CARTILAGE ACIDIC PROTEIN 1"/>
    <property type="match status" value="1"/>
</dbReference>
<keyword evidence="3" id="KW-0325">Glycoprotein</keyword>
<dbReference type="EMBL" id="FUYL01000001">
    <property type="protein sequence ID" value="SKB25855.1"/>
    <property type="molecule type" value="Genomic_DNA"/>
</dbReference>
<dbReference type="RefSeq" id="WP_079510613.1">
    <property type="nucleotide sequence ID" value="NZ_FUYL01000001.1"/>
</dbReference>
<dbReference type="Gene3D" id="2.130.10.130">
    <property type="entry name" value="Integrin alpha, N-terminal"/>
    <property type="match status" value="4"/>
</dbReference>
<dbReference type="AlphaFoldDB" id="A0A1T4ZTC2"/>
<evidence type="ECO:0000256" key="3">
    <source>
        <dbReference type="ARBA" id="ARBA00023180"/>
    </source>
</evidence>
<protein>
    <submittedName>
        <fullName evidence="5">FG-GAP repeat-containing protein</fullName>
    </submittedName>
</protein>
<dbReference type="InterPro" id="IPR013519">
    <property type="entry name" value="Int_alpha_beta-p"/>
</dbReference>
<sequence length="1109" mass="123992">MTFKYLYLVIILSCILSCKDKTAYTANNAPTENVIQNFEAVSADTSGIRFLNKTQESQNFNYLIYPFIYFGGGVSTGDINNDGLPDIYFTGQMGKNKLYLNKGNMSFQDITVTAGVEGVYNHWTTGTTMADVNNDGFLDIYVSVAGPGNSRKNLLYVNNQNNTFSEQALKFGVADKGHSIQSAFFDYDNDGDLDLYVGNYPPSGFNQKNDFFEKHMKQPNLEESDKLYRNDNGRFTDVTLASGILNYGLTLGISFSDFNNDGNVDIYVSNDFNSSDFLYINQGDGTFKNKLQQYTMHTSNFGMGTDAADMNNDGLIDLVQLDMMGSNNEDQKSNMSAMNTELFYDLVDKGLHHQYMKNTLQLNTGMDNFIEIGEMAGINYTDWSWCPLLFDMQNNGFKDLFVTNGMRRDVNNNDYNALFRVQKAYGKVKLEEYVDWVKRMPSTPVPNFAFSNNGDLTFEKKTSAYGLSVEGFSNGASYADLDLDGDLDLVVNHLDMTSQVFENKISTKSGSNYLRLKLKGKEDNCFGIGSKIWIYNNGEKQLVELQTTRGYESSVEPIVHFGIGSHQKIDSIQVFWPKGGIQTLYDIEANQLVEIKQESRNQVQLIKEVNPKVLFSSAEPDLSPKFIHIENDFKDFQREVLLPHKMSQQGPALAVKDVNGDGLDDFYVGGAKNQPGQLYLQNNENSFDGVLDDIWQLDKAYEDVSAIFFDVDNDGDIDLYVASGGNENNEGDQLYQDRLYINDGTGEFKKDTNGLPKLYTSSSVVKSVDIDDDGDLDLFVGGRQTPGKYPLPTNSYILRNDSKDNLIKFTDITNDIAPELTNIGMVTDAEWADINKDGKQDLVIVGEWMAPTIFINSNGKFTDKSTVYGLTNFVGWWNTIKIADVDNDGDLDFIAGNIGLNYKYKASAKEPFKIYAEDFDDNGSLDIVLGYYSEGELYPLRGRQCSSQQIPSIKKKFPDYSSFSKASLTEVYTPEKLNDALTYEAKTFANSIFMNQSSTFIQKPLPYAAQTSSINDMIIEDIDNDGVLDIVLAGNLYGSEVETPRNDASIGYLLTGIGNGEFHTVSPIESGINILGEVRSIKTINLADKKGSYLIARNNMNLLVLNKNK</sequence>
<dbReference type="Pfam" id="PF07593">
    <property type="entry name" value="UnbV_ASPIC"/>
    <property type="match status" value="1"/>
</dbReference>
<organism evidence="5 6">
    <name type="scientific">Maribacter arcticus</name>
    <dbReference type="NCBI Taxonomy" id="561365"/>
    <lineage>
        <taxon>Bacteria</taxon>
        <taxon>Pseudomonadati</taxon>
        <taxon>Bacteroidota</taxon>
        <taxon>Flavobacteriia</taxon>
        <taxon>Flavobacteriales</taxon>
        <taxon>Flavobacteriaceae</taxon>
        <taxon>Maribacter</taxon>
    </lineage>
</organism>
<dbReference type="STRING" id="561365.SAMN05660866_00264"/>
<keyword evidence="2" id="KW-0677">Repeat</keyword>
<gene>
    <name evidence="5" type="ORF">SAMN05660866_00264</name>
</gene>
<proteinExistence type="predicted"/>
<evidence type="ECO:0000313" key="5">
    <source>
        <dbReference type="EMBL" id="SKB25855.1"/>
    </source>
</evidence>
<name>A0A1T4ZTC2_9FLAO</name>
<evidence type="ECO:0000313" key="6">
    <source>
        <dbReference type="Proteomes" id="UP000190339"/>
    </source>
</evidence>
<keyword evidence="1" id="KW-0732">Signal</keyword>
<dbReference type="InterPro" id="IPR028994">
    <property type="entry name" value="Integrin_alpha_N"/>
</dbReference>
<dbReference type="SUPFAM" id="SSF69318">
    <property type="entry name" value="Integrin alpha N-terminal domain"/>
    <property type="match status" value="3"/>
</dbReference>
<evidence type="ECO:0000256" key="1">
    <source>
        <dbReference type="ARBA" id="ARBA00022729"/>
    </source>
</evidence>
<dbReference type="Proteomes" id="UP000190339">
    <property type="component" value="Unassembled WGS sequence"/>
</dbReference>
<keyword evidence="6" id="KW-1185">Reference proteome</keyword>
<reference evidence="6" key="1">
    <citation type="submission" date="2017-02" db="EMBL/GenBank/DDBJ databases">
        <authorList>
            <person name="Varghese N."/>
            <person name="Submissions S."/>
        </authorList>
    </citation>
    <scope>NUCLEOTIDE SEQUENCE [LARGE SCALE GENOMIC DNA]</scope>
    <source>
        <strain evidence="6">DSM 23546</strain>
    </source>
</reference>
<dbReference type="InterPro" id="IPR011519">
    <property type="entry name" value="UnbV_ASPIC"/>
</dbReference>
<feature type="domain" description="ASPIC/UnbV" evidence="4">
    <location>
        <begin position="527"/>
        <end position="593"/>
    </location>
</feature>
<dbReference type="InterPro" id="IPR013517">
    <property type="entry name" value="FG-GAP"/>
</dbReference>
<dbReference type="Pfam" id="PF13517">
    <property type="entry name" value="FG-GAP_3"/>
    <property type="match status" value="5"/>
</dbReference>
<evidence type="ECO:0000256" key="2">
    <source>
        <dbReference type="ARBA" id="ARBA00022737"/>
    </source>
</evidence>
<dbReference type="OrthoDB" id="9816120at2"/>